<dbReference type="SUPFAM" id="SSF54236">
    <property type="entry name" value="Ubiquitin-like"/>
    <property type="match status" value="1"/>
</dbReference>
<dbReference type="PANTHER" id="PTHR36649:SF28">
    <property type="entry name" value="UBIQUITIN-LIKE DOMAIN-CONTAINING PROTEIN"/>
    <property type="match status" value="1"/>
</dbReference>
<dbReference type="InterPro" id="IPR000626">
    <property type="entry name" value="Ubiquitin-like_dom"/>
</dbReference>
<dbReference type="Proteomes" id="UP000789570">
    <property type="component" value="Unassembled WGS sequence"/>
</dbReference>
<reference evidence="2" key="1">
    <citation type="submission" date="2021-06" db="EMBL/GenBank/DDBJ databases">
        <authorList>
            <person name="Kallberg Y."/>
            <person name="Tangrot J."/>
            <person name="Rosling A."/>
        </authorList>
    </citation>
    <scope>NUCLEOTIDE SEQUENCE</scope>
    <source>
        <strain evidence="2">UK204</strain>
    </source>
</reference>
<dbReference type="PROSITE" id="PS50053">
    <property type="entry name" value="UBIQUITIN_2"/>
    <property type="match status" value="1"/>
</dbReference>
<name>A0A9N9H354_9GLOM</name>
<dbReference type="AlphaFoldDB" id="A0A9N9H354"/>
<evidence type="ECO:0000313" key="2">
    <source>
        <dbReference type="EMBL" id="CAG8643793.1"/>
    </source>
</evidence>
<organism evidence="2 3">
    <name type="scientific">Funneliformis caledonium</name>
    <dbReference type="NCBI Taxonomy" id="1117310"/>
    <lineage>
        <taxon>Eukaryota</taxon>
        <taxon>Fungi</taxon>
        <taxon>Fungi incertae sedis</taxon>
        <taxon>Mucoromycota</taxon>
        <taxon>Glomeromycotina</taxon>
        <taxon>Glomeromycetes</taxon>
        <taxon>Glomerales</taxon>
        <taxon>Glomeraceae</taxon>
        <taxon>Funneliformis</taxon>
    </lineage>
</organism>
<feature type="domain" description="Ubiquitin-like" evidence="1">
    <location>
        <begin position="132"/>
        <end position="160"/>
    </location>
</feature>
<dbReference type="InterPro" id="IPR029071">
    <property type="entry name" value="Ubiquitin-like_domsf"/>
</dbReference>
<comment type="caution">
    <text evidence="2">The sequence shown here is derived from an EMBL/GenBank/DDBJ whole genome shotgun (WGS) entry which is preliminary data.</text>
</comment>
<dbReference type="Gene3D" id="3.10.20.90">
    <property type="entry name" value="Phosphatidylinositol 3-kinase Catalytic Subunit, Chain A, domain 1"/>
    <property type="match status" value="1"/>
</dbReference>
<accession>A0A9N9H354</accession>
<gene>
    <name evidence="2" type="ORF">FCALED_LOCUS10704</name>
</gene>
<sequence length="192" mass="22344">MVLRLRDESLILYILPNHLDPRFNYDFTNINDNGMNFEQGNFEYKCPCVSYHGTTKHNCKSIAEGGYDLRKFKRFTFDGNYLTPDIDIATQFIHVEDRYQVVFHNRVNPNNLVRLTKKLVLVNIGFHTSLCQQLLDNHTLESYNIQNGSNIHLLMKLQGGGIPTLLYLLPNHLALGFNYELTNINDNRMTFE</sequence>
<evidence type="ECO:0000313" key="3">
    <source>
        <dbReference type="Proteomes" id="UP000789570"/>
    </source>
</evidence>
<proteinExistence type="predicted"/>
<dbReference type="SUPFAM" id="SSF56399">
    <property type="entry name" value="ADP-ribosylation"/>
    <property type="match status" value="1"/>
</dbReference>
<dbReference type="EMBL" id="CAJVPQ010004072">
    <property type="protein sequence ID" value="CAG8643793.1"/>
    <property type="molecule type" value="Genomic_DNA"/>
</dbReference>
<protein>
    <submittedName>
        <fullName evidence="2">5030_t:CDS:1</fullName>
    </submittedName>
</protein>
<keyword evidence="3" id="KW-1185">Reference proteome</keyword>
<evidence type="ECO:0000259" key="1">
    <source>
        <dbReference type="PROSITE" id="PS50053"/>
    </source>
</evidence>
<dbReference type="PANTHER" id="PTHR36649">
    <property type="entry name" value="UBIQUITIN-LIKE DOMAIN-CONTAINING PROTEIN"/>
    <property type="match status" value="1"/>
</dbReference>
<dbReference type="OrthoDB" id="428577at2759"/>